<protein>
    <submittedName>
        <fullName evidence="3">Uncharacterized protein</fullName>
    </submittedName>
</protein>
<dbReference type="AlphaFoldDB" id="A0A5P8FQ42"/>
<evidence type="ECO:0000313" key="3">
    <source>
        <dbReference type="EMBL" id="QFQ31243.2"/>
    </source>
</evidence>
<feature type="signal peptide" evidence="2">
    <location>
        <begin position="1"/>
        <end position="18"/>
    </location>
</feature>
<keyword evidence="2" id="KW-0732">Signal</keyword>
<reference evidence="3 4" key="1">
    <citation type="submission" date="2019-09" db="EMBL/GenBank/DDBJ databases">
        <title>Complete Genome Sequence of Janibacter melonis M714 with both human health impact and industrial applications.</title>
        <authorList>
            <person name="Jin M."/>
            <person name="Zhao Q.R."/>
        </authorList>
    </citation>
    <scope>NUCLEOTIDE SEQUENCE [LARGE SCALE GENOMIC DNA]</scope>
    <source>
        <strain evidence="3 4">M714</strain>
    </source>
</reference>
<organism evidence="3 4">
    <name type="scientific">Janibacter melonis</name>
    <dbReference type="NCBI Taxonomy" id="262209"/>
    <lineage>
        <taxon>Bacteria</taxon>
        <taxon>Bacillati</taxon>
        <taxon>Actinomycetota</taxon>
        <taxon>Actinomycetes</taxon>
        <taxon>Micrococcales</taxon>
        <taxon>Intrasporangiaceae</taxon>
        <taxon>Janibacter</taxon>
    </lineage>
</organism>
<dbReference type="Proteomes" id="UP000271708">
    <property type="component" value="Chromosome"/>
</dbReference>
<dbReference type="RefSeq" id="WP_148041607.1">
    <property type="nucleotide sequence ID" value="NZ_CAJFZZ010000019.1"/>
</dbReference>
<evidence type="ECO:0000256" key="2">
    <source>
        <dbReference type="SAM" id="SignalP"/>
    </source>
</evidence>
<evidence type="ECO:0000256" key="1">
    <source>
        <dbReference type="SAM" id="MobiDB-lite"/>
    </source>
</evidence>
<feature type="compositionally biased region" description="Low complexity" evidence="1">
    <location>
        <begin position="20"/>
        <end position="38"/>
    </location>
</feature>
<feature type="region of interest" description="Disordered" evidence="1">
    <location>
        <begin position="103"/>
        <end position="122"/>
    </location>
</feature>
<proteinExistence type="predicted"/>
<sequence length="122" mass="12598">MRCAAIATGLALLVGASACGSGPDPASTSTSTSTPSAPQESPMADAIVLKQNLPTKVDGTRVVAYNVTDDGAGLQTPDGRVSVDLDGTVELDGRSYTVVETVPHSDEREGTKPNGWVSLRRR</sequence>
<name>A0A5P8FQ42_9MICO</name>
<dbReference type="EMBL" id="CP044548">
    <property type="protein sequence ID" value="QFQ31243.2"/>
    <property type="molecule type" value="Genomic_DNA"/>
</dbReference>
<accession>A0A5P8FQ42</accession>
<feature type="region of interest" description="Disordered" evidence="1">
    <location>
        <begin position="17"/>
        <end position="44"/>
    </location>
</feature>
<dbReference type="KEGG" id="jme:EEW87_014380"/>
<dbReference type="PROSITE" id="PS51257">
    <property type="entry name" value="PROKAR_LIPOPROTEIN"/>
    <property type="match status" value="1"/>
</dbReference>
<evidence type="ECO:0000313" key="4">
    <source>
        <dbReference type="Proteomes" id="UP000271708"/>
    </source>
</evidence>
<gene>
    <name evidence="3" type="ORF">EEW87_014380</name>
</gene>
<dbReference type="GeneID" id="59162374"/>
<feature type="chain" id="PRO_5039114936" evidence="2">
    <location>
        <begin position="19"/>
        <end position="122"/>
    </location>
</feature>